<evidence type="ECO:0000259" key="6">
    <source>
        <dbReference type="PROSITE" id="PS50112"/>
    </source>
</evidence>
<dbReference type="GO" id="GO:0004673">
    <property type="term" value="F:protein histidine kinase activity"/>
    <property type="evidence" value="ECO:0007669"/>
    <property type="project" value="UniProtKB-EC"/>
</dbReference>
<keyword evidence="4" id="KW-0808">Transferase</keyword>
<keyword evidence="5" id="KW-0418">Kinase</keyword>
<dbReference type="PROSITE" id="PS50112">
    <property type="entry name" value="PAS"/>
    <property type="match status" value="1"/>
</dbReference>
<evidence type="ECO:0000256" key="2">
    <source>
        <dbReference type="ARBA" id="ARBA00012438"/>
    </source>
</evidence>
<keyword evidence="3" id="KW-0597">Phosphoprotein</keyword>
<dbReference type="InterPro" id="IPR000014">
    <property type="entry name" value="PAS"/>
</dbReference>
<evidence type="ECO:0000256" key="5">
    <source>
        <dbReference type="ARBA" id="ARBA00022777"/>
    </source>
</evidence>
<dbReference type="NCBIfam" id="TIGR00229">
    <property type="entry name" value="sensory_box"/>
    <property type="match status" value="2"/>
</dbReference>
<gene>
    <name evidence="7" type="ORF">LCGC14_1121940</name>
</gene>
<name>A0A0F9Q9G0_9ZZZZ</name>
<dbReference type="InterPro" id="IPR052162">
    <property type="entry name" value="Sensor_kinase/Photoreceptor"/>
</dbReference>
<evidence type="ECO:0000256" key="1">
    <source>
        <dbReference type="ARBA" id="ARBA00000085"/>
    </source>
</evidence>
<dbReference type="InterPro" id="IPR035965">
    <property type="entry name" value="PAS-like_dom_sf"/>
</dbReference>
<evidence type="ECO:0000313" key="7">
    <source>
        <dbReference type="EMBL" id="KKN02018.1"/>
    </source>
</evidence>
<dbReference type="Gene3D" id="3.30.565.10">
    <property type="entry name" value="Histidine kinase-like ATPase, C-terminal domain"/>
    <property type="match status" value="1"/>
</dbReference>
<dbReference type="EMBL" id="LAZR01005193">
    <property type="protein sequence ID" value="KKN02018.1"/>
    <property type="molecule type" value="Genomic_DNA"/>
</dbReference>
<dbReference type="PANTHER" id="PTHR43304:SF1">
    <property type="entry name" value="PAC DOMAIN-CONTAINING PROTEIN"/>
    <property type="match status" value="1"/>
</dbReference>
<sequence length="552" mass="64333">MLPLSLTIFYSEKIPRAIIDQFNSFIFEKFTEIKELYEDKSRVLKKLKNIYEIILEKLKSVEPTIQALRIAEMRYQSLFIAARDAILIIDRKSGIIVVANKQAEKLLQQPLELIIGMHSTQLKLEGEKADFKQMISRQIEVEISQLIEVRIKNSSGNSIPVEINANEIQMGGQNLIQCILRNITERKLAEKRLLDSEKKYRHLFEHSPFSIILINLKGIVVDCNPAVERLLGHKRKELVGIRYDKLSFTPQKFLKLILESIKIVIKGESITLLDVQANKKEGGYIGVNIHLSQVIIHKEIYIQIIANNITEQKEIEEALRESEALFHKAYDRANFYKELFAHDIKNIFKKIKSSVFNYRQDHKSTKKSSELDNLLEIIKDQSQTGEKLVFNVRKLAQIEDTPLSLVKIEINMVLQKTIKNIFKIFQDKEIIIKIYPPNKKFYVNANEILVDVFENILIYIIDYNKNQEKEIQILIYRQFKDGINYLKMEFVDKIIRHSGTKREKITQRKEKIYRDSRSMLLGLSIVDQIINSLNGEIWVTGSNFLIIIPEAM</sequence>
<reference evidence="7" key="1">
    <citation type="journal article" date="2015" name="Nature">
        <title>Complex archaea that bridge the gap between prokaryotes and eukaryotes.</title>
        <authorList>
            <person name="Spang A."/>
            <person name="Saw J.H."/>
            <person name="Jorgensen S.L."/>
            <person name="Zaremba-Niedzwiedzka K."/>
            <person name="Martijn J."/>
            <person name="Lind A.E."/>
            <person name="van Eijk R."/>
            <person name="Schleper C."/>
            <person name="Guy L."/>
            <person name="Ettema T.J."/>
        </authorList>
    </citation>
    <scope>NUCLEOTIDE SEQUENCE</scope>
</reference>
<dbReference type="Pfam" id="PF13426">
    <property type="entry name" value="PAS_9"/>
    <property type="match status" value="2"/>
</dbReference>
<dbReference type="CDD" id="cd00130">
    <property type="entry name" value="PAS"/>
    <property type="match status" value="2"/>
</dbReference>
<comment type="catalytic activity">
    <reaction evidence="1">
        <text>ATP + protein L-histidine = ADP + protein N-phospho-L-histidine.</text>
        <dbReference type="EC" id="2.7.13.3"/>
    </reaction>
</comment>
<evidence type="ECO:0000256" key="3">
    <source>
        <dbReference type="ARBA" id="ARBA00022553"/>
    </source>
</evidence>
<dbReference type="AlphaFoldDB" id="A0A0F9Q9G0"/>
<dbReference type="Gene3D" id="3.30.450.20">
    <property type="entry name" value="PAS domain"/>
    <property type="match status" value="2"/>
</dbReference>
<dbReference type="SUPFAM" id="SSF55874">
    <property type="entry name" value="ATPase domain of HSP90 chaperone/DNA topoisomerase II/histidine kinase"/>
    <property type="match status" value="1"/>
</dbReference>
<dbReference type="PANTHER" id="PTHR43304">
    <property type="entry name" value="PHYTOCHROME-LIKE PROTEIN CPH1"/>
    <property type="match status" value="1"/>
</dbReference>
<dbReference type="EC" id="2.7.13.3" evidence="2"/>
<dbReference type="SUPFAM" id="SSF55785">
    <property type="entry name" value="PYP-like sensor domain (PAS domain)"/>
    <property type="match status" value="2"/>
</dbReference>
<protein>
    <recommendedName>
        <fullName evidence="2">histidine kinase</fullName>
        <ecNumber evidence="2">2.7.13.3</ecNumber>
    </recommendedName>
</protein>
<accession>A0A0F9Q9G0</accession>
<proteinExistence type="predicted"/>
<dbReference type="SMART" id="SM00091">
    <property type="entry name" value="PAS"/>
    <property type="match status" value="2"/>
</dbReference>
<feature type="domain" description="PAS" evidence="6">
    <location>
        <begin position="196"/>
        <end position="268"/>
    </location>
</feature>
<organism evidence="7">
    <name type="scientific">marine sediment metagenome</name>
    <dbReference type="NCBI Taxonomy" id="412755"/>
    <lineage>
        <taxon>unclassified sequences</taxon>
        <taxon>metagenomes</taxon>
        <taxon>ecological metagenomes</taxon>
    </lineage>
</organism>
<dbReference type="InterPro" id="IPR036890">
    <property type="entry name" value="HATPase_C_sf"/>
</dbReference>
<comment type="caution">
    <text evidence="7">The sequence shown here is derived from an EMBL/GenBank/DDBJ whole genome shotgun (WGS) entry which is preliminary data.</text>
</comment>
<evidence type="ECO:0000256" key="4">
    <source>
        <dbReference type="ARBA" id="ARBA00022679"/>
    </source>
</evidence>